<keyword evidence="1" id="KW-1133">Transmembrane helix</keyword>
<comment type="caution">
    <text evidence="2">The sequence shown here is derived from an EMBL/GenBank/DDBJ whole genome shotgun (WGS) entry which is preliminary data.</text>
</comment>
<evidence type="ECO:0000313" key="3">
    <source>
        <dbReference type="Proteomes" id="UP000033866"/>
    </source>
</evidence>
<keyword evidence="1" id="KW-0812">Transmembrane</keyword>
<evidence type="ECO:0000313" key="2">
    <source>
        <dbReference type="EMBL" id="KKP64240.1"/>
    </source>
</evidence>
<protein>
    <submittedName>
        <fullName evidence="2">Uncharacterized protein</fullName>
    </submittedName>
</protein>
<reference evidence="2 3" key="1">
    <citation type="journal article" date="2015" name="Nature">
        <title>rRNA introns, odd ribosomes, and small enigmatic genomes across a large radiation of phyla.</title>
        <authorList>
            <person name="Brown C.T."/>
            <person name="Hug L.A."/>
            <person name="Thomas B.C."/>
            <person name="Sharon I."/>
            <person name="Castelle C.J."/>
            <person name="Singh A."/>
            <person name="Wilkins M.J."/>
            <person name="Williams K.H."/>
            <person name="Banfield J.F."/>
        </authorList>
    </citation>
    <scope>NUCLEOTIDE SEQUENCE [LARGE SCALE GENOMIC DNA]</scope>
</reference>
<proteinExistence type="predicted"/>
<sequence length="541" mass="59000">VKVLGYQSAFAQVGRWEAYLGSLQATRATMGPNMSNVAGSILTGDFFDDRKNRYNPVKAKEVGGVEIMVAKDGREGKGAIRGGMGHAYNVMGETLYYMTPSSVVRTFFYNGEGFARYLNRNLDSLDSVLKGVTDLKTVGVSMNEINNAYNTLSGNQLDFYIKNVLGKLSKSKTISPEDMLKVEKLLKRSNTYKNLTHAFSAPFRIQNMLNKKFSDAFKRGRVRVAKMLLKNARLRDLLLKTGGTKLLGKWVTGGGIRLLVKSLVTAAAGAIGLVGTPLASFLVAVGTWIVTDLLMKMVKQAFIMMKYVVMGMLVIIALLVLQATDSVAKFNQRNYSYSNVIPGDVITCAEYTEDPISGADMPPLDPSDPNYTTQCVGGETIQDIYDRVARSMGLSTKLALVTCLIDSSGESSPGHSMCASITWGWCYSAGSIYCDAGKISGASCSTLERLFTHELVHQIQGGNAGYIYGTILREWGADYLSANGGSYLFRTPDGCMRATQVPVPSSCSPSLLQSIARSEAAAYETDCRRYLSNFLISKFCY</sequence>
<feature type="transmembrane region" description="Helical" evidence="1">
    <location>
        <begin position="266"/>
        <end position="290"/>
    </location>
</feature>
<accession>A0A0G0DMG0</accession>
<dbReference type="EMBL" id="LBPV01000050">
    <property type="protein sequence ID" value="KKP64240.1"/>
    <property type="molecule type" value="Genomic_DNA"/>
</dbReference>
<organism evidence="2 3">
    <name type="scientific">candidate division WS6 bacterium GW2011_GWE1_34_7</name>
    <dbReference type="NCBI Taxonomy" id="1619093"/>
    <lineage>
        <taxon>Bacteria</taxon>
        <taxon>Candidatus Dojkabacteria</taxon>
    </lineage>
</organism>
<evidence type="ECO:0000256" key="1">
    <source>
        <dbReference type="SAM" id="Phobius"/>
    </source>
</evidence>
<name>A0A0G0DMG0_9BACT</name>
<gene>
    <name evidence="2" type="ORF">UR61_C0050G0001</name>
</gene>
<feature type="transmembrane region" description="Helical" evidence="1">
    <location>
        <begin position="302"/>
        <end position="321"/>
    </location>
</feature>
<keyword evidence="1" id="KW-0472">Membrane</keyword>
<dbReference type="AlphaFoldDB" id="A0A0G0DMG0"/>
<feature type="non-terminal residue" evidence="2">
    <location>
        <position position="1"/>
    </location>
</feature>
<dbReference type="Proteomes" id="UP000033866">
    <property type="component" value="Unassembled WGS sequence"/>
</dbReference>